<protein>
    <submittedName>
        <fullName evidence="2">Glycosyl transferase group 1</fullName>
    </submittedName>
</protein>
<reference evidence="3" key="1">
    <citation type="journal article" date="2014" name="FEMS Microbiol. Lett.">
        <title>Draft Genomic DNA Sequence of the Facultatively Methylotrophic Bacterium Acidomonas methanolica type strain MB58.</title>
        <authorList>
            <person name="Higashiura N."/>
            <person name="Hadano H."/>
            <person name="Hirakawa H."/>
            <person name="Matsutani M."/>
            <person name="Takabe S."/>
            <person name="Matsushita K."/>
            <person name="Azuma Y."/>
        </authorList>
    </citation>
    <scope>NUCLEOTIDE SEQUENCE [LARGE SCALE GENOMIC DNA]</scope>
    <source>
        <strain evidence="3">MB58</strain>
    </source>
</reference>
<dbReference type="GO" id="GO:0009103">
    <property type="term" value="P:lipopolysaccharide biosynthetic process"/>
    <property type="evidence" value="ECO:0007669"/>
    <property type="project" value="TreeGrafter"/>
</dbReference>
<dbReference type="PANTHER" id="PTHR46401">
    <property type="entry name" value="GLYCOSYLTRANSFERASE WBBK-RELATED"/>
    <property type="match status" value="1"/>
</dbReference>
<dbReference type="AlphaFoldDB" id="A0A023D5F2"/>
<dbReference type="EMBL" id="BAND01000041">
    <property type="protein sequence ID" value="GAJ29005.1"/>
    <property type="molecule type" value="Genomic_DNA"/>
</dbReference>
<dbReference type="GO" id="GO:0016757">
    <property type="term" value="F:glycosyltransferase activity"/>
    <property type="evidence" value="ECO:0007669"/>
    <property type="project" value="TreeGrafter"/>
</dbReference>
<dbReference type="CDD" id="cd03809">
    <property type="entry name" value="GT4_MtfB-like"/>
    <property type="match status" value="1"/>
</dbReference>
<keyword evidence="3" id="KW-1185">Reference proteome</keyword>
<gene>
    <name evidence="2" type="ORF">Amme_041_039</name>
</gene>
<keyword evidence="1 2" id="KW-0808">Transferase</keyword>
<proteinExistence type="predicted"/>
<dbReference type="Gene3D" id="3.40.50.2000">
    <property type="entry name" value="Glycogen Phosphorylase B"/>
    <property type="match status" value="1"/>
</dbReference>
<name>A0A023D5F2_ACIMT</name>
<comment type="caution">
    <text evidence="2">The sequence shown here is derived from an EMBL/GenBank/DDBJ whole genome shotgun (WGS) entry which is preliminary data.</text>
</comment>
<dbReference type="PANTHER" id="PTHR46401:SF2">
    <property type="entry name" value="GLYCOSYLTRANSFERASE WBBK-RELATED"/>
    <property type="match status" value="1"/>
</dbReference>
<accession>A0A023D5F2</accession>
<organism evidence="2 3">
    <name type="scientific">Acidomonas methanolica NBRC 104435</name>
    <dbReference type="NCBI Taxonomy" id="1231351"/>
    <lineage>
        <taxon>Bacteria</taxon>
        <taxon>Pseudomonadati</taxon>
        <taxon>Pseudomonadota</taxon>
        <taxon>Alphaproteobacteria</taxon>
        <taxon>Acetobacterales</taxon>
        <taxon>Acetobacteraceae</taxon>
        <taxon>Acidomonas</taxon>
    </lineage>
</organism>
<evidence type="ECO:0000313" key="3">
    <source>
        <dbReference type="Proteomes" id="UP000019760"/>
    </source>
</evidence>
<dbReference type="RefSeq" id="WP_042058278.1">
    <property type="nucleotide sequence ID" value="NZ_BAND01000041.1"/>
</dbReference>
<dbReference type="Pfam" id="PF13692">
    <property type="entry name" value="Glyco_trans_1_4"/>
    <property type="match status" value="1"/>
</dbReference>
<dbReference type="SUPFAM" id="SSF53756">
    <property type="entry name" value="UDP-Glycosyltransferase/glycogen phosphorylase"/>
    <property type="match status" value="1"/>
</dbReference>
<evidence type="ECO:0000313" key="2">
    <source>
        <dbReference type="EMBL" id="GAJ29005.1"/>
    </source>
</evidence>
<dbReference type="Proteomes" id="UP000019760">
    <property type="component" value="Unassembled WGS sequence"/>
</dbReference>
<sequence>MTHSSAYRIGIDGFSLAQPRGTGVAAYGRILSFALHALGHPVDVLYGMDIGRRTPAALQEVLFFDSLDEDQDQIARPLKPFSPRWFKEKATSRHDRTAFEVTIGGRVEQRGFAERMPAYDRILDIPRLFQRADHHFRRTGRFLTITIPDTPRIMHWTSPLPIRARGAVNLYTIHDLASLHFPDTTPEDRDTQLRLLRAVCEQADGLCTLSESSARAITSFFPGAAPRLVTTWQSVLPDGVAPNSNPQDSAKEIYGSFGLRPDSYFLFFGSPGPRKTIGRLIEAFLAAQTSRRLVLVGTTGWTNGEDLRLLKAGLASGRIVATEYLPQQSLFALIRHACGVVLPFVMEGSGLPVLEAMAMGTPVITSREASLPDITGEAAILIDAHDVSSITQGLETLDRDDALAARLRREGAIGAEFFSMARYQERLAHMYHRLMQNRHPVSDSPLQLRQQEGS</sequence>
<reference evidence="2 3" key="2">
    <citation type="journal article" date="2014" name="FEMS Microbiol. Lett.">
        <title>Draft genomic DNA sequence of the facultatively methylotrophic bacterium Acidomonas methanolica type strain MB58.</title>
        <authorList>
            <person name="Higashiura N."/>
            <person name="Hadano H."/>
            <person name="Hirakawa H."/>
            <person name="Matsutani M."/>
            <person name="Takabe S."/>
            <person name="Matsushita K."/>
            <person name="Azuma Y."/>
        </authorList>
    </citation>
    <scope>NUCLEOTIDE SEQUENCE [LARGE SCALE GENOMIC DNA]</scope>
    <source>
        <strain evidence="2 3">MB58</strain>
    </source>
</reference>
<evidence type="ECO:0000256" key="1">
    <source>
        <dbReference type="ARBA" id="ARBA00022679"/>
    </source>
</evidence>